<reference key="1">
    <citation type="submission" date="2010-11" db="EMBL/GenBank/DDBJ databases">
        <title>The complete sequence of chromosome of Isophaera pallida ATCC 43644.</title>
        <authorList>
            <consortium name="US DOE Joint Genome Institute (JGI-PGF)"/>
            <person name="Lucas S."/>
            <person name="Copeland A."/>
            <person name="Lapidus A."/>
            <person name="Bruce D."/>
            <person name="Goodwin L."/>
            <person name="Pitluck S."/>
            <person name="Kyrpides N."/>
            <person name="Mavromatis K."/>
            <person name="Pagani I."/>
            <person name="Ivanova N."/>
            <person name="Saunders E."/>
            <person name="Brettin T."/>
            <person name="Detter J.C."/>
            <person name="Han C."/>
            <person name="Tapia R."/>
            <person name="Land M."/>
            <person name="Hauser L."/>
            <person name="Markowitz V."/>
            <person name="Cheng J.-F."/>
            <person name="Hugenholtz P."/>
            <person name="Woyke T."/>
            <person name="Wu D."/>
            <person name="Eisen J.A."/>
        </authorList>
    </citation>
    <scope>NUCLEOTIDE SEQUENCE</scope>
    <source>
        <strain>ATCC 43644</strain>
    </source>
</reference>
<feature type="domain" description="Endonuclease/exonuclease/phosphatase" evidence="2">
    <location>
        <begin position="144"/>
        <end position="364"/>
    </location>
</feature>
<evidence type="ECO:0000313" key="3">
    <source>
        <dbReference type="EMBL" id="ADV63765.1"/>
    </source>
</evidence>
<dbReference type="Gene3D" id="3.60.10.10">
    <property type="entry name" value="Endonuclease/exonuclease/phosphatase"/>
    <property type="match status" value="1"/>
</dbReference>
<gene>
    <name evidence="3" type="ordered locus">Isop_3201</name>
</gene>
<dbReference type="InterPro" id="IPR036691">
    <property type="entry name" value="Endo/exonu/phosph_ase_sf"/>
</dbReference>
<organism evidence="3 4">
    <name type="scientific">Isosphaera pallida (strain ATCC 43644 / DSM 9630 / IS1B)</name>
    <dbReference type="NCBI Taxonomy" id="575540"/>
    <lineage>
        <taxon>Bacteria</taxon>
        <taxon>Pseudomonadati</taxon>
        <taxon>Planctomycetota</taxon>
        <taxon>Planctomycetia</taxon>
        <taxon>Isosphaerales</taxon>
        <taxon>Isosphaeraceae</taxon>
        <taxon>Isosphaera</taxon>
    </lineage>
</organism>
<keyword evidence="3" id="KW-0540">Nuclease</keyword>
<dbReference type="EMBL" id="CP002353">
    <property type="protein sequence ID" value="ADV63765.1"/>
    <property type="molecule type" value="Genomic_DNA"/>
</dbReference>
<dbReference type="InParanoid" id="E8R4H0"/>
<keyword evidence="3" id="KW-0378">Hydrolase</keyword>
<protein>
    <submittedName>
        <fullName evidence="3">Endonuclease/exonuclease/phosphatase</fullName>
    </submittedName>
</protein>
<keyword evidence="1" id="KW-0472">Membrane</keyword>
<dbReference type="KEGG" id="ipa:Isop_3201"/>
<feature type="transmembrane region" description="Helical" evidence="1">
    <location>
        <begin position="48"/>
        <end position="69"/>
    </location>
</feature>
<feature type="transmembrane region" description="Helical" evidence="1">
    <location>
        <begin position="106"/>
        <end position="125"/>
    </location>
</feature>
<evidence type="ECO:0000256" key="1">
    <source>
        <dbReference type="SAM" id="Phobius"/>
    </source>
</evidence>
<dbReference type="STRING" id="575540.Isop_3201"/>
<dbReference type="RefSeq" id="WP_013566053.1">
    <property type="nucleotide sequence ID" value="NC_014962.1"/>
</dbReference>
<dbReference type="SUPFAM" id="SSF56219">
    <property type="entry name" value="DNase I-like"/>
    <property type="match status" value="1"/>
</dbReference>
<dbReference type="HOGENOM" id="CLU_069581_0_0_0"/>
<keyword evidence="4" id="KW-1185">Reference proteome</keyword>
<dbReference type="AlphaFoldDB" id="E8R4H0"/>
<sequence length="390" mass="43843">MTVSNTGDFELPEEWRAADPSRARGRGRVAVAPQQLVPAWRLALRRGVAVLVWLYLLAILALWVIVAIWGDRWSLPTFALFAPLWPAALPALPLIPLALAFNRASLWPLVLALGTLFGPVMDWNVPWRSWVDPVAPDSPTIRVVTLNTGVGRFHAERFAAYVDQHGPDLIGLQEAQSSELVNWLTNPGDWFTARQGELIFASRWPIERVELLDDRRDFGFRGTVAAVVVRSPWGPIRWVNLHLRSPRDGLTNAFYGNPQAIADMTLNLKRRDLGSQVASSWIRAQSARDGLPTIVCGDFNQPTQSYLFRRDWGGFADAFQVAGLGYGHTWFSSWHGLRIDHVLGSPSHWNPRRCEVGPDMRSDHRPVLADLALRSPPEMNERGAYQRSSW</sequence>
<keyword evidence="3" id="KW-0255">Endonuclease</keyword>
<keyword evidence="1" id="KW-0812">Transmembrane</keyword>
<accession>E8R4H0</accession>
<evidence type="ECO:0000259" key="2">
    <source>
        <dbReference type="Pfam" id="PF03372"/>
    </source>
</evidence>
<feature type="transmembrane region" description="Helical" evidence="1">
    <location>
        <begin position="75"/>
        <end position="99"/>
    </location>
</feature>
<dbReference type="GO" id="GO:0004519">
    <property type="term" value="F:endonuclease activity"/>
    <property type="evidence" value="ECO:0007669"/>
    <property type="project" value="UniProtKB-KW"/>
</dbReference>
<dbReference type="InterPro" id="IPR005135">
    <property type="entry name" value="Endo/exonuclease/phosphatase"/>
</dbReference>
<proteinExistence type="predicted"/>
<name>E8R4H0_ISOPI</name>
<dbReference type="Pfam" id="PF03372">
    <property type="entry name" value="Exo_endo_phos"/>
    <property type="match status" value="1"/>
</dbReference>
<dbReference type="eggNOG" id="COG3021">
    <property type="taxonomic scope" value="Bacteria"/>
</dbReference>
<dbReference type="OrthoDB" id="209281at2"/>
<evidence type="ECO:0000313" key="4">
    <source>
        <dbReference type="Proteomes" id="UP000008631"/>
    </source>
</evidence>
<keyword evidence="1" id="KW-1133">Transmembrane helix</keyword>
<dbReference type="Proteomes" id="UP000008631">
    <property type="component" value="Chromosome"/>
</dbReference>
<reference evidence="3 4" key="2">
    <citation type="journal article" date="2011" name="Stand. Genomic Sci.">
        <title>Complete genome sequence of Isosphaera pallida type strain (IS1B).</title>
        <authorList>
            <consortium name="US DOE Joint Genome Institute (JGI-PGF)"/>
            <person name="Goker M."/>
            <person name="Cleland D."/>
            <person name="Saunders E."/>
            <person name="Lapidus A."/>
            <person name="Nolan M."/>
            <person name="Lucas S."/>
            <person name="Hammon N."/>
            <person name="Deshpande S."/>
            <person name="Cheng J.F."/>
            <person name="Tapia R."/>
            <person name="Han C."/>
            <person name="Goodwin L."/>
            <person name="Pitluck S."/>
            <person name="Liolios K."/>
            <person name="Pagani I."/>
            <person name="Ivanova N."/>
            <person name="Mavromatis K."/>
            <person name="Pati A."/>
            <person name="Chen A."/>
            <person name="Palaniappan K."/>
            <person name="Land M."/>
            <person name="Hauser L."/>
            <person name="Chang Y.J."/>
            <person name="Jeffries C.D."/>
            <person name="Detter J.C."/>
            <person name="Beck B."/>
            <person name="Woyke T."/>
            <person name="Bristow J."/>
            <person name="Eisen J.A."/>
            <person name="Markowitz V."/>
            <person name="Hugenholtz P."/>
            <person name="Kyrpides N.C."/>
            <person name="Klenk H.P."/>
        </authorList>
    </citation>
    <scope>NUCLEOTIDE SEQUENCE [LARGE SCALE GENOMIC DNA]</scope>
    <source>
        <strain evidence="4">ATCC 43644 / DSM 9630 / IS1B</strain>
    </source>
</reference>